<dbReference type="EMBL" id="CAJFDH010000002">
    <property type="protein sequence ID" value="CAD5212773.1"/>
    <property type="molecule type" value="Genomic_DNA"/>
</dbReference>
<dbReference type="SUPFAM" id="SSF52540">
    <property type="entry name" value="P-loop containing nucleoside triphosphate hydrolases"/>
    <property type="match status" value="1"/>
</dbReference>
<dbReference type="GO" id="GO:0008333">
    <property type="term" value="P:endosome to lysosome transport"/>
    <property type="evidence" value="ECO:0007669"/>
    <property type="project" value="TreeGrafter"/>
</dbReference>
<dbReference type="InterPro" id="IPR001806">
    <property type="entry name" value="Small_GTPase"/>
</dbReference>
<keyword evidence="3" id="KW-0547">Nucleotide-binding</keyword>
<comment type="similarity">
    <text evidence="2">Belongs to the small GTPase superfamily. Rab family.</text>
</comment>
<dbReference type="InterPro" id="IPR005225">
    <property type="entry name" value="Small_GTP-bd"/>
</dbReference>
<keyword evidence="5" id="KW-0449">Lipoprotein</keyword>
<dbReference type="PROSITE" id="PS51419">
    <property type="entry name" value="RAB"/>
    <property type="match status" value="1"/>
</dbReference>
<sequence length="210" mass="23631">MSNNRKKALLKIIILGDTGVGKTSLMNQYVNNRFSSQYKATIGADFLTKDIHIDGRTVTVQIWDTAGQERFQSLGVAFYRGADCCVLTYDITNSNSFKSLETWRDEFLVQASPRDPENFPFVLLGNKLDQEPRRAVTTRRAETWCQNKGGIPYFEVSAKEGSNIEEAFQSIARAALARDSQDSLHDYPDFPDQIRISPSDRNRDSGGCNC</sequence>
<dbReference type="GO" id="GO:0090385">
    <property type="term" value="P:phagosome-lysosome fusion"/>
    <property type="evidence" value="ECO:0007669"/>
    <property type="project" value="TreeGrafter"/>
</dbReference>
<evidence type="ECO:0000313" key="9">
    <source>
        <dbReference type="Proteomes" id="UP000614601"/>
    </source>
</evidence>
<evidence type="ECO:0000256" key="4">
    <source>
        <dbReference type="ARBA" id="ARBA00023134"/>
    </source>
</evidence>
<evidence type="ECO:0000256" key="1">
    <source>
        <dbReference type="ARBA" id="ARBA00004414"/>
    </source>
</evidence>
<comment type="subcellular location">
    <subcellularLocation>
        <location evidence="1">Late endosome membrane</location>
    </subcellularLocation>
</comment>
<dbReference type="InterPro" id="IPR027417">
    <property type="entry name" value="P-loop_NTPase"/>
</dbReference>
<evidence type="ECO:0000256" key="3">
    <source>
        <dbReference type="ARBA" id="ARBA00022741"/>
    </source>
</evidence>
<dbReference type="PRINTS" id="PR00449">
    <property type="entry name" value="RASTRNSFRMNG"/>
</dbReference>
<keyword evidence="9" id="KW-1185">Reference proteome</keyword>
<dbReference type="FunFam" id="3.40.50.300:FF:000086">
    <property type="entry name" value="Ras-related small GTPase"/>
    <property type="match status" value="1"/>
</dbReference>
<feature type="region of interest" description="Disordered" evidence="7">
    <location>
        <begin position="182"/>
        <end position="210"/>
    </location>
</feature>
<proteinExistence type="inferred from homology"/>
<dbReference type="PROSITE" id="PS51421">
    <property type="entry name" value="RAS"/>
    <property type="match status" value="1"/>
</dbReference>
<reference evidence="8" key="1">
    <citation type="submission" date="2020-09" db="EMBL/GenBank/DDBJ databases">
        <authorList>
            <person name="Kikuchi T."/>
        </authorList>
    </citation>
    <scope>NUCLEOTIDE SEQUENCE</scope>
    <source>
        <strain evidence="8">SH1</strain>
    </source>
</reference>
<dbReference type="NCBIfam" id="TIGR00231">
    <property type="entry name" value="small_GTP"/>
    <property type="match status" value="1"/>
</dbReference>
<accession>A0A811KAJ5</accession>
<dbReference type="AlphaFoldDB" id="A0A811KAJ5"/>
<dbReference type="Proteomes" id="UP000614601">
    <property type="component" value="Unassembled WGS sequence"/>
</dbReference>
<protein>
    <submittedName>
        <fullName evidence="8">Uncharacterized protein</fullName>
    </submittedName>
</protein>
<name>A0A811KAJ5_9BILA</name>
<dbReference type="Proteomes" id="UP000783686">
    <property type="component" value="Unassembled WGS sequence"/>
</dbReference>
<dbReference type="GO" id="GO:0005764">
    <property type="term" value="C:lysosome"/>
    <property type="evidence" value="ECO:0007669"/>
    <property type="project" value="TreeGrafter"/>
</dbReference>
<dbReference type="SMART" id="SM00173">
    <property type="entry name" value="RAS"/>
    <property type="match status" value="1"/>
</dbReference>
<keyword evidence="4" id="KW-0342">GTP-binding</keyword>
<dbReference type="CDD" id="cd01862">
    <property type="entry name" value="Rab7"/>
    <property type="match status" value="1"/>
</dbReference>
<dbReference type="GO" id="GO:0005525">
    <property type="term" value="F:GTP binding"/>
    <property type="evidence" value="ECO:0007669"/>
    <property type="project" value="UniProtKB-KW"/>
</dbReference>
<dbReference type="OrthoDB" id="1436450at2759"/>
<dbReference type="EMBL" id="CAJFCW020000002">
    <property type="protein sequence ID" value="CAG9097544.1"/>
    <property type="molecule type" value="Genomic_DNA"/>
</dbReference>
<dbReference type="PANTHER" id="PTHR47981">
    <property type="entry name" value="RAB FAMILY"/>
    <property type="match status" value="1"/>
</dbReference>
<dbReference type="GO" id="GO:0031902">
    <property type="term" value="C:late endosome membrane"/>
    <property type="evidence" value="ECO:0007669"/>
    <property type="project" value="UniProtKB-SubCell"/>
</dbReference>
<evidence type="ECO:0000256" key="2">
    <source>
        <dbReference type="ARBA" id="ARBA00006270"/>
    </source>
</evidence>
<dbReference type="SMART" id="SM00176">
    <property type="entry name" value="RAN"/>
    <property type="match status" value="1"/>
</dbReference>
<dbReference type="GO" id="GO:0045335">
    <property type="term" value="C:phagocytic vesicle"/>
    <property type="evidence" value="ECO:0007669"/>
    <property type="project" value="TreeGrafter"/>
</dbReference>
<dbReference type="SMART" id="SM00175">
    <property type="entry name" value="RAB"/>
    <property type="match status" value="1"/>
</dbReference>
<evidence type="ECO:0000256" key="5">
    <source>
        <dbReference type="ARBA" id="ARBA00023288"/>
    </source>
</evidence>
<dbReference type="PROSITE" id="PS51420">
    <property type="entry name" value="RHO"/>
    <property type="match status" value="1"/>
</dbReference>
<evidence type="ECO:0000313" key="8">
    <source>
        <dbReference type="EMBL" id="CAD5212773.1"/>
    </source>
</evidence>
<dbReference type="Pfam" id="PF00071">
    <property type="entry name" value="Ras"/>
    <property type="match status" value="1"/>
</dbReference>
<organism evidence="8 9">
    <name type="scientific">Bursaphelenchus okinawaensis</name>
    <dbReference type="NCBI Taxonomy" id="465554"/>
    <lineage>
        <taxon>Eukaryota</taxon>
        <taxon>Metazoa</taxon>
        <taxon>Ecdysozoa</taxon>
        <taxon>Nematoda</taxon>
        <taxon>Chromadorea</taxon>
        <taxon>Rhabditida</taxon>
        <taxon>Tylenchina</taxon>
        <taxon>Tylenchomorpha</taxon>
        <taxon>Aphelenchoidea</taxon>
        <taxon>Aphelenchoididae</taxon>
        <taxon>Bursaphelenchus</taxon>
    </lineage>
</organism>
<dbReference type="GO" id="GO:0003924">
    <property type="term" value="F:GTPase activity"/>
    <property type="evidence" value="ECO:0007669"/>
    <property type="project" value="InterPro"/>
</dbReference>
<dbReference type="PANTHER" id="PTHR47981:SF20">
    <property type="entry name" value="RAS-RELATED PROTEIN RAB-7A"/>
    <property type="match status" value="1"/>
</dbReference>
<keyword evidence="6" id="KW-0636">Prenylation</keyword>
<evidence type="ECO:0000256" key="6">
    <source>
        <dbReference type="ARBA" id="ARBA00023289"/>
    </source>
</evidence>
<gene>
    <name evidence="8" type="ORF">BOKJ2_LOCUS4574</name>
</gene>
<evidence type="ECO:0000256" key="7">
    <source>
        <dbReference type="SAM" id="MobiDB-lite"/>
    </source>
</evidence>
<dbReference type="Gene3D" id="3.40.50.300">
    <property type="entry name" value="P-loop containing nucleotide triphosphate hydrolases"/>
    <property type="match status" value="1"/>
</dbReference>
<dbReference type="SMART" id="SM00174">
    <property type="entry name" value="RHO"/>
    <property type="match status" value="1"/>
</dbReference>
<comment type="caution">
    <text evidence="8">The sequence shown here is derived from an EMBL/GenBank/DDBJ whole genome shotgun (WGS) entry which is preliminary data.</text>
</comment>